<dbReference type="AlphaFoldDB" id="A0A165DD48"/>
<accession>A0A165DD48</accession>
<organism evidence="1 2">
    <name type="scientific">Exidia glandulosa HHB12029</name>
    <dbReference type="NCBI Taxonomy" id="1314781"/>
    <lineage>
        <taxon>Eukaryota</taxon>
        <taxon>Fungi</taxon>
        <taxon>Dikarya</taxon>
        <taxon>Basidiomycota</taxon>
        <taxon>Agaricomycotina</taxon>
        <taxon>Agaricomycetes</taxon>
        <taxon>Auriculariales</taxon>
        <taxon>Exidiaceae</taxon>
        <taxon>Exidia</taxon>
    </lineage>
</organism>
<gene>
    <name evidence="1" type="ORF">EXIGLDRAFT_295350</name>
</gene>
<reference evidence="1 2" key="1">
    <citation type="journal article" date="2016" name="Mol. Biol. Evol.">
        <title>Comparative Genomics of Early-Diverging Mushroom-Forming Fungi Provides Insights into the Origins of Lignocellulose Decay Capabilities.</title>
        <authorList>
            <person name="Nagy L.G."/>
            <person name="Riley R."/>
            <person name="Tritt A."/>
            <person name="Adam C."/>
            <person name="Daum C."/>
            <person name="Floudas D."/>
            <person name="Sun H."/>
            <person name="Yadav J.S."/>
            <person name="Pangilinan J."/>
            <person name="Larsson K.H."/>
            <person name="Matsuura K."/>
            <person name="Barry K."/>
            <person name="Labutti K."/>
            <person name="Kuo R."/>
            <person name="Ohm R.A."/>
            <person name="Bhattacharya S.S."/>
            <person name="Shirouzu T."/>
            <person name="Yoshinaga Y."/>
            <person name="Martin F.M."/>
            <person name="Grigoriev I.V."/>
            <person name="Hibbett D.S."/>
        </authorList>
    </citation>
    <scope>NUCLEOTIDE SEQUENCE [LARGE SCALE GENOMIC DNA]</scope>
    <source>
        <strain evidence="1 2">HHB12029</strain>
    </source>
</reference>
<dbReference type="InParanoid" id="A0A165DD48"/>
<dbReference type="EMBL" id="KV426233">
    <property type="protein sequence ID" value="KZV84264.1"/>
    <property type="molecule type" value="Genomic_DNA"/>
</dbReference>
<name>A0A165DD48_EXIGL</name>
<protein>
    <submittedName>
        <fullName evidence="1">Uncharacterized protein</fullName>
    </submittedName>
</protein>
<proteinExistence type="predicted"/>
<evidence type="ECO:0000313" key="1">
    <source>
        <dbReference type="EMBL" id="KZV84264.1"/>
    </source>
</evidence>
<evidence type="ECO:0000313" key="2">
    <source>
        <dbReference type="Proteomes" id="UP000077266"/>
    </source>
</evidence>
<keyword evidence="2" id="KW-1185">Reference proteome</keyword>
<dbReference type="Proteomes" id="UP000077266">
    <property type="component" value="Unassembled WGS sequence"/>
</dbReference>
<sequence>MQRRHRRCSYSTSWSNFASPHHPAARRRSTYCLIVLVLSPRPSDWDPRGRTFLRALSVHSGSGALSSAACTPVAAGVSAQTCCLSLYSHHRRHAISARDLSTVTASNTAALRLDCSLTFSSPTQSYLVLRAHSSTLGILQPTSCVLCFIRNATVRGPRPRSIGYETH</sequence>